<proteinExistence type="inferred from homology"/>
<reference evidence="10 11" key="1">
    <citation type="submission" date="2021-03" db="EMBL/GenBank/DDBJ databases">
        <title>Genomic Encyclopedia of Type Strains, Phase IV (KMG-IV): sequencing the most valuable type-strain genomes for metagenomic binning, comparative biology and taxonomic classification.</title>
        <authorList>
            <person name="Goeker M."/>
        </authorList>
    </citation>
    <scope>NUCLEOTIDE SEQUENCE [LARGE SCALE GENOMIC DNA]</scope>
    <source>
        <strain evidence="10 11">DSM 14349</strain>
    </source>
</reference>
<protein>
    <submittedName>
        <fullName evidence="10">Endoglucanase</fullName>
        <ecNumber evidence="10">3.2.1.4</ecNumber>
    </submittedName>
</protein>
<keyword evidence="5" id="KW-0119">Carbohydrate metabolism</keyword>
<dbReference type="Proteomes" id="UP001519272">
    <property type="component" value="Unassembled WGS sequence"/>
</dbReference>
<keyword evidence="3" id="KW-0136">Cellulose degradation</keyword>
<feature type="chain" id="PRO_5046897679" evidence="7">
    <location>
        <begin position="24"/>
        <end position="529"/>
    </location>
</feature>
<evidence type="ECO:0000256" key="5">
    <source>
        <dbReference type="ARBA" id="ARBA00023326"/>
    </source>
</evidence>
<evidence type="ECO:0000256" key="1">
    <source>
        <dbReference type="ARBA" id="ARBA00022729"/>
    </source>
</evidence>
<organism evidence="10 11">
    <name type="scientific">Paenibacillus turicensis</name>
    <dbReference type="NCBI Taxonomy" id="160487"/>
    <lineage>
        <taxon>Bacteria</taxon>
        <taxon>Bacillati</taxon>
        <taxon>Bacillota</taxon>
        <taxon>Bacilli</taxon>
        <taxon>Bacillales</taxon>
        <taxon>Paenibacillaceae</taxon>
        <taxon>Paenibacillus</taxon>
    </lineage>
</organism>
<dbReference type="InterPro" id="IPR005087">
    <property type="entry name" value="CBM11"/>
</dbReference>
<sequence>MKKQLMCYSIILCMLLACIPASAASANTTNDPVLQNNLTAISAQSMIQRMGNGINMGNTLEPPYEGEWATAAREYYFDDYKAAGFKHVRIPIRWDNHTSKQYPYTIDPAFLNRVEQVVDWSLSRGLVTVINTHHDEWVMDDYSGNIQRLEMIWKQVAERFKNKSENLVFEVLNEPHGNILDEEINDMNKRIISIIRPTNPTRQIIIGAGHWNSWRATIYNLEIPNDPNLIATFHYYDPYDFTHNSIGTWGTEADKTTIFRAFEKVKKWSQKNNNIPVYLGEYGAKVENDYNSRIKWYDYVSDVAIHNGFALAVWDDEGWFKLYDRNQRTFNHQVLQAIMQQSTYNWPAPLPDNPNPNPETPVYSVGTKLVDNFEGGLLWSKYEGGGATVSHSIVNGRNGKGMEVQFQGKDGGYWGVVKDINEDWSSWIGLSIDVKSEQRSIFNLVLTEKAANSEDGENWKYTIRPNSSEWTTIVIPFNKFTKRVDHQPSTEDGNDILNLNKLKNLQILQNGSNGGKIIIDNVKLVGLPQ</sequence>
<dbReference type="InterPro" id="IPR050386">
    <property type="entry name" value="Glycosyl_hydrolase_5"/>
</dbReference>
<dbReference type="EC" id="3.2.1.4" evidence="10"/>
<evidence type="ECO:0000256" key="2">
    <source>
        <dbReference type="ARBA" id="ARBA00022801"/>
    </source>
</evidence>
<dbReference type="SUPFAM" id="SSF51445">
    <property type="entry name" value="(Trans)glycosidases"/>
    <property type="match status" value="1"/>
</dbReference>
<keyword evidence="11" id="KW-1185">Reference proteome</keyword>
<feature type="domain" description="CBM11" evidence="9">
    <location>
        <begin position="358"/>
        <end position="526"/>
    </location>
</feature>
<dbReference type="InterPro" id="IPR008979">
    <property type="entry name" value="Galactose-bd-like_sf"/>
</dbReference>
<dbReference type="Gene3D" id="2.60.120.430">
    <property type="entry name" value="Galactose-binding lectin"/>
    <property type="match status" value="1"/>
</dbReference>
<comment type="caution">
    <text evidence="10">The sequence shown here is derived from an EMBL/GenBank/DDBJ whole genome shotgun (WGS) entry which is preliminary data.</text>
</comment>
<keyword evidence="4 6" id="KW-0326">Glycosidase</keyword>
<evidence type="ECO:0000313" key="10">
    <source>
        <dbReference type="EMBL" id="MBP1903515.1"/>
    </source>
</evidence>
<evidence type="ECO:0000259" key="9">
    <source>
        <dbReference type="Pfam" id="PF03425"/>
    </source>
</evidence>
<dbReference type="InterPro" id="IPR001547">
    <property type="entry name" value="Glyco_hydro_5"/>
</dbReference>
<keyword evidence="2 6" id="KW-0378">Hydrolase</keyword>
<dbReference type="PROSITE" id="PS00659">
    <property type="entry name" value="GLYCOSYL_HYDROL_F5"/>
    <property type="match status" value="1"/>
</dbReference>
<dbReference type="EMBL" id="JAGGKG010000001">
    <property type="protein sequence ID" value="MBP1903515.1"/>
    <property type="molecule type" value="Genomic_DNA"/>
</dbReference>
<name>A0ABS4FLP7_9BACL</name>
<dbReference type="PROSITE" id="PS51257">
    <property type="entry name" value="PROKAR_LIPOPROTEIN"/>
    <property type="match status" value="1"/>
</dbReference>
<dbReference type="Gene3D" id="3.20.20.80">
    <property type="entry name" value="Glycosidases"/>
    <property type="match status" value="1"/>
</dbReference>
<accession>A0ABS4FLP7</accession>
<dbReference type="SUPFAM" id="SSF49785">
    <property type="entry name" value="Galactose-binding domain-like"/>
    <property type="match status" value="1"/>
</dbReference>
<feature type="signal peptide" evidence="7">
    <location>
        <begin position="1"/>
        <end position="23"/>
    </location>
</feature>
<evidence type="ECO:0000259" key="8">
    <source>
        <dbReference type="Pfam" id="PF00150"/>
    </source>
</evidence>
<dbReference type="PANTHER" id="PTHR31297">
    <property type="entry name" value="GLUCAN ENDO-1,6-BETA-GLUCOSIDASE B"/>
    <property type="match status" value="1"/>
</dbReference>
<dbReference type="GO" id="GO:0008810">
    <property type="term" value="F:cellulase activity"/>
    <property type="evidence" value="ECO:0007669"/>
    <property type="project" value="UniProtKB-EC"/>
</dbReference>
<evidence type="ECO:0000256" key="7">
    <source>
        <dbReference type="SAM" id="SignalP"/>
    </source>
</evidence>
<keyword evidence="5" id="KW-0624">Polysaccharide degradation</keyword>
<dbReference type="Pfam" id="PF00150">
    <property type="entry name" value="Cellulase"/>
    <property type="match status" value="1"/>
</dbReference>
<comment type="similarity">
    <text evidence="6">Belongs to the glycosyl hydrolase 5 (cellulase A) family.</text>
</comment>
<dbReference type="RefSeq" id="WP_210087220.1">
    <property type="nucleotide sequence ID" value="NZ_JAGGKG010000001.1"/>
</dbReference>
<dbReference type="Pfam" id="PF03425">
    <property type="entry name" value="CBM_11"/>
    <property type="match status" value="1"/>
</dbReference>
<evidence type="ECO:0000256" key="6">
    <source>
        <dbReference type="RuleBase" id="RU361153"/>
    </source>
</evidence>
<dbReference type="InterPro" id="IPR017853">
    <property type="entry name" value="GH"/>
</dbReference>
<keyword evidence="1 7" id="KW-0732">Signal</keyword>
<dbReference type="PANTHER" id="PTHR31297:SF17">
    <property type="entry name" value="ENDOGLUCANASE"/>
    <property type="match status" value="1"/>
</dbReference>
<evidence type="ECO:0000313" key="11">
    <source>
        <dbReference type="Proteomes" id="UP001519272"/>
    </source>
</evidence>
<gene>
    <name evidence="10" type="ORF">J2Z32_000127</name>
</gene>
<feature type="domain" description="Glycoside hydrolase family 5" evidence="8">
    <location>
        <begin position="64"/>
        <end position="314"/>
    </location>
</feature>
<evidence type="ECO:0000256" key="3">
    <source>
        <dbReference type="ARBA" id="ARBA00023001"/>
    </source>
</evidence>
<evidence type="ECO:0000256" key="4">
    <source>
        <dbReference type="ARBA" id="ARBA00023295"/>
    </source>
</evidence>
<dbReference type="InterPro" id="IPR018087">
    <property type="entry name" value="Glyco_hydro_5_CS"/>
</dbReference>